<comment type="caution">
    <text evidence="1">The sequence shown here is derived from an EMBL/GenBank/DDBJ whole genome shotgun (WGS) entry which is preliminary data.</text>
</comment>
<keyword evidence="2" id="KW-1185">Reference proteome</keyword>
<dbReference type="Proteomes" id="UP000281738">
    <property type="component" value="Unassembled WGS sequence"/>
</dbReference>
<name>A0A3N2CRL1_9ACTN</name>
<dbReference type="EMBL" id="RKHO01000001">
    <property type="protein sequence ID" value="ROR90177.1"/>
    <property type="molecule type" value="Genomic_DNA"/>
</dbReference>
<evidence type="ECO:0000313" key="2">
    <source>
        <dbReference type="Proteomes" id="UP000281738"/>
    </source>
</evidence>
<sequence>MGAADVITDFNSQLEGLADGDPAAILESVQQSLQATVGQ</sequence>
<proteinExistence type="predicted"/>
<gene>
    <name evidence="1" type="ORF">EDD33_1012</name>
</gene>
<protein>
    <submittedName>
        <fullName evidence="1">Uncharacterized protein</fullName>
    </submittedName>
</protein>
<evidence type="ECO:0000313" key="1">
    <source>
        <dbReference type="EMBL" id="ROR90177.1"/>
    </source>
</evidence>
<reference evidence="1 2" key="1">
    <citation type="submission" date="2018-11" db="EMBL/GenBank/DDBJ databases">
        <title>Sequencing the genomes of 1000 actinobacteria strains.</title>
        <authorList>
            <person name="Klenk H.-P."/>
        </authorList>
    </citation>
    <scope>NUCLEOTIDE SEQUENCE [LARGE SCALE GENOMIC DNA]</scope>
    <source>
        <strain evidence="1 2">DSM 12652</strain>
    </source>
</reference>
<organism evidence="1 2">
    <name type="scientific">Nocardioides aurantiacus</name>
    <dbReference type="NCBI Taxonomy" id="86796"/>
    <lineage>
        <taxon>Bacteria</taxon>
        <taxon>Bacillati</taxon>
        <taxon>Actinomycetota</taxon>
        <taxon>Actinomycetes</taxon>
        <taxon>Propionibacteriales</taxon>
        <taxon>Nocardioidaceae</taxon>
        <taxon>Nocardioides</taxon>
    </lineage>
</organism>
<dbReference type="AlphaFoldDB" id="A0A3N2CRL1"/>
<accession>A0A3N2CRL1</accession>